<gene>
    <name evidence="2" type="ORF">RIF29_40131</name>
</gene>
<dbReference type="Proteomes" id="UP001372338">
    <property type="component" value="Unassembled WGS sequence"/>
</dbReference>
<dbReference type="AlphaFoldDB" id="A0AAN9E4Z9"/>
<sequence>MSSYIVSAFVIIFVLNLLCESHSQGLILILACVDLVNQSGSSCGRFGQSKKRGISLIEINENKDNQLFDEFTKKSVQDICSGIHNLKCSNCDDVVQSVRRNSFRLSSGILTQSKKRFISLNEFQHNNDIQFFSEYTEKNVLDICNGMQNLNYSNCDDVVPCVGMNPSRLSNTEKNMQDICKGVQNLNCLNCDDVVPCVGMDGWNGQHISQGLQNLKCLNSVDVFPFVGSDEHILQDICCGVHNLKCSNCDEAIPFAKTSPQNVARGNRNPKFGIVSKVLPDAEGVENNRNASDKLKVKHDRLRNVQPVEDILRTVDSPNSVEFSNLCGIW</sequence>
<evidence type="ECO:0000313" key="2">
    <source>
        <dbReference type="EMBL" id="KAK7245292.1"/>
    </source>
</evidence>
<accession>A0AAN9E4Z9</accession>
<evidence type="ECO:0000313" key="3">
    <source>
        <dbReference type="Proteomes" id="UP001372338"/>
    </source>
</evidence>
<protein>
    <submittedName>
        <fullName evidence="2">Uncharacterized protein</fullName>
    </submittedName>
</protein>
<organism evidence="2 3">
    <name type="scientific">Crotalaria pallida</name>
    <name type="common">Smooth rattlebox</name>
    <name type="synonym">Crotalaria striata</name>
    <dbReference type="NCBI Taxonomy" id="3830"/>
    <lineage>
        <taxon>Eukaryota</taxon>
        <taxon>Viridiplantae</taxon>
        <taxon>Streptophyta</taxon>
        <taxon>Embryophyta</taxon>
        <taxon>Tracheophyta</taxon>
        <taxon>Spermatophyta</taxon>
        <taxon>Magnoliopsida</taxon>
        <taxon>eudicotyledons</taxon>
        <taxon>Gunneridae</taxon>
        <taxon>Pentapetalae</taxon>
        <taxon>rosids</taxon>
        <taxon>fabids</taxon>
        <taxon>Fabales</taxon>
        <taxon>Fabaceae</taxon>
        <taxon>Papilionoideae</taxon>
        <taxon>50 kb inversion clade</taxon>
        <taxon>genistoids sensu lato</taxon>
        <taxon>core genistoids</taxon>
        <taxon>Crotalarieae</taxon>
        <taxon>Crotalaria</taxon>
    </lineage>
</organism>
<reference evidence="2 3" key="1">
    <citation type="submission" date="2024-01" db="EMBL/GenBank/DDBJ databases">
        <title>The genomes of 5 underutilized Papilionoideae crops provide insights into root nodulation and disease resistanc.</title>
        <authorList>
            <person name="Yuan L."/>
        </authorList>
    </citation>
    <scope>NUCLEOTIDE SEQUENCE [LARGE SCALE GENOMIC DNA]</scope>
    <source>
        <strain evidence="2">ZHUSHIDOU_FW_LH</strain>
        <tissue evidence="2">Leaf</tissue>
    </source>
</reference>
<name>A0AAN9E4Z9_CROPI</name>
<dbReference type="EMBL" id="JAYWIO010000008">
    <property type="protein sequence ID" value="KAK7245292.1"/>
    <property type="molecule type" value="Genomic_DNA"/>
</dbReference>
<feature type="chain" id="PRO_5042994017" evidence="1">
    <location>
        <begin position="24"/>
        <end position="330"/>
    </location>
</feature>
<evidence type="ECO:0000256" key="1">
    <source>
        <dbReference type="SAM" id="SignalP"/>
    </source>
</evidence>
<comment type="caution">
    <text evidence="2">The sequence shown here is derived from an EMBL/GenBank/DDBJ whole genome shotgun (WGS) entry which is preliminary data.</text>
</comment>
<keyword evidence="3" id="KW-1185">Reference proteome</keyword>
<feature type="signal peptide" evidence="1">
    <location>
        <begin position="1"/>
        <end position="23"/>
    </location>
</feature>
<proteinExistence type="predicted"/>
<keyword evidence="1" id="KW-0732">Signal</keyword>